<dbReference type="KEGG" id="rcf:Poly24_09080"/>
<dbReference type="EMBL" id="CP036348">
    <property type="protein sequence ID" value="QDV67215.1"/>
    <property type="molecule type" value="Genomic_DNA"/>
</dbReference>
<reference evidence="3 4" key="1">
    <citation type="submission" date="2019-02" db="EMBL/GenBank/DDBJ databases">
        <title>Deep-cultivation of Planctomycetes and their phenomic and genomic characterization uncovers novel biology.</title>
        <authorList>
            <person name="Wiegand S."/>
            <person name="Jogler M."/>
            <person name="Boedeker C."/>
            <person name="Pinto D."/>
            <person name="Vollmers J."/>
            <person name="Rivas-Marin E."/>
            <person name="Kohn T."/>
            <person name="Peeters S.H."/>
            <person name="Heuer A."/>
            <person name="Rast P."/>
            <person name="Oberbeckmann S."/>
            <person name="Bunk B."/>
            <person name="Jeske O."/>
            <person name="Meyerdierks A."/>
            <person name="Storesund J.E."/>
            <person name="Kallscheuer N."/>
            <person name="Luecker S."/>
            <person name="Lage O.M."/>
            <person name="Pohl T."/>
            <person name="Merkel B.J."/>
            <person name="Hornburger P."/>
            <person name="Mueller R.-W."/>
            <person name="Bruemmer F."/>
            <person name="Labrenz M."/>
            <person name="Spormann A.M."/>
            <person name="Op den Camp H."/>
            <person name="Overmann J."/>
            <person name="Amann R."/>
            <person name="Jetten M.S.M."/>
            <person name="Mascher T."/>
            <person name="Medema M.H."/>
            <person name="Devos D.P."/>
            <person name="Kaster A.-K."/>
            <person name="Ovreas L."/>
            <person name="Rohde M."/>
            <person name="Galperin M.Y."/>
            <person name="Jogler C."/>
        </authorList>
    </citation>
    <scope>NUCLEOTIDE SEQUENCE [LARGE SCALE GENOMIC DNA]</scope>
    <source>
        <strain evidence="3 4">Poly24</strain>
    </source>
</reference>
<evidence type="ECO:0000313" key="4">
    <source>
        <dbReference type="Proteomes" id="UP000315082"/>
    </source>
</evidence>
<keyword evidence="2" id="KW-1133">Transmembrane helix</keyword>
<dbReference type="Proteomes" id="UP000315082">
    <property type="component" value="Chromosome"/>
</dbReference>
<dbReference type="AlphaFoldDB" id="A0A518JNT6"/>
<evidence type="ECO:0000313" key="3">
    <source>
        <dbReference type="EMBL" id="QDV67215.1"/>
    </source>
</evidence>
<dbReference type="RefSeq" id="WP_145091002.1">
    <property type="nucleotide sequence ID" value="NZ_CP036348.1"/>
</dbReference>
<keyword evidence="4" id="KW-1185">Reference proteome</keyword>
<gene>
    <name evidence="3" type="ORF">Poly24_09080</name>
</gene>
<sequence length="663" mass="70049">MDPFFITCTTCRSRLKVRDESMLGQILACPNCQAMVLVEPPTEGQLTIGRQHDIDSQAITSESIQDELQSEGSFPQAGPPQPPVDSQDSDDSLPAGSFGTVPPGDWKPSSYQGYRRIGLIALVSLIAIVSSAAIFGLFIQSSLTKEPQTAAVDNDSADAEPGSDEAAAPAEGEPSVVDDSNTADAVDSEEPAASPTTLADVDATSPVPPPDGAAPADAPAAPEASANEAMVAEPATGNETPPAAGVNQAERIFADVGQPADQPEAAAMEELPPSLQMFSSIFGQGLDLGQPEAKPQPLAVKAIRFEPPPKLSERYPTPQPAVDAQQRLQQPLGINLSGTTLQASVAMISQLVSVPITLDIESFDSAGIDLQSPVSGRYLNTTAGDALREILAPIGCVLLQSSPGQMVVRASDARIASFIEPALLVTDLQDPETILPMATQLANLPDDPVELTLDPATSIVQVTGSPQAAWRVGLAFDALRISRNLPPKLPATQTSRWLVDGTPLDLPRPEPGAVVLEGDLPRPVEHWLAQVAAARNARVLIDWPSAWQYGMTPEYTVLPWPTHETLTSLEQELLSPFGLTIRDLGDGNWLVTSLYALALSSRTVVFSPAVPAEANLLERIAVAAGYESAETFAGVIDPVSRRLITRAPQFLQTQIAAELSANR</sequence>
<keyword evidence="2" id="KW-0472">Membrane</keyword>
<proteinExistence type="predicted"/>
<keyword evidence="2" id="KW-0812">Transmembrane</keyword>
<accession>A0A518JNT6</accession>
<evidence type="ECO:0000256" key="1">
    <source>
        <dbReference type="SAM" id="MobiDB-lite"/>
    </source>
</evidence>
<feature type="transmembrane region" description="Helical" evidence="2">
    <location>
        <begin position="117"/>
        <end position="139"/>
    </location>
</feature>
<organism evidence="3 4">
    <name type="scientific">Rosistilla carotiformis</name>
    <dbReference type="NCBI Taxonomy" id="2528017"/>
    <lineage>
        <taxon>Bacteria</taxon>
        <taxon>Pseudomonadati</taxon>
        <taxon>Planctomycetota</taxon>
        <taxon>Planctomycetia</taxon>
        <taxon>Pirellulales</taxon>
        <taxon>Pirellulaceae</taxon>
        <taxon>Rosistilla</taxon>
    </lineage>
</organism>
<feature type="region of interest" description="Disordered" evidence="1">
    <location>
        <begin position="145"/>
        <end position="227"/>
    </location>
</feature>
<feature type="compositionally biased region" description="Low complexity" evidence="1">
    <location>
        <begin position="213"/>
        <end position="227"/>
    </location>
</feature>
<evidence type="ECO:0000256" key="2">
    <source>
        <dbReference type="SAM" id="Phobius"/>
    </source>
</evidence>
<name>A0A518JNT6_9BACT</name>
<feature type="region of interest" description="Disordered" evidence="1">
    <location>
        <begin position="63"/>
        <end position="107"/>
    </location>
</feature>
<dbReference type="OrthoDB" id="208996at2"/>
<protein>
    <submittedName>
        <fullName evidence="3">Uncharacterized protein</fullName>
    </submittedName>
</protein>